<evidence type="ECO:0000256" key="3">
    <source>
        <dbReference type="ARBA" id="ARBA00011897"/>
    </source>
</evidence>
<organism evidence="9 10">
    <name type="scientific">Agrobacterium radiobacter</name>
    <dbReference type="NCBI Taxonomy" id="362"/>
    <lineage>
        <taxon>Bacteria</taxon>
        <taxon>Pseudomonadati</taxon>
        <taxon>Pseudomonadota</taxon>
        <taxon>Alphaproteobacteria</taxon>
        <taxon>Hyphomicrobiales</taxon>
        <taxon>Rhizobiaceae</taxon>
        <taxon>Rhizobium/Agrobacterium group</taxon>
        <taxon>Agrobacterium</taxon>
        <taxon>Agrobacterium tumefaciens complex</taxon>
    </lineage>
</organism>
<dbReference type="Proteomes" id="UP001438189">
    <property type="component" value="Unassembled WGS sequence"/>
</dbReference>
<reference evidence="9 10" key="1">
    <citation type="submission" date="2024-06" db="EMBL/GenBank/DDBJ databases">
        <title>Genome sequencing of Agrobacterium spp. from tobacco in Serbia.</title>
        <authorList>
            <person name="Ilicic R.J."/>
            <person name="Studholme D.J."/>
            <person name="Jelusic A."/>
            <person name="Barac G."/>
            <person name="Bagi F."/>
            <person name="Popovic Milovanovic T."/>
        </authorList>
    </citation>
    <scope>NUCLEOTIDE SEQUENCE [LARGE SCALE GENOMIC DNA]</scope>
    <source>
        <strain evidence="9 10">DA1</strain>
    </source>
</reference>
<sequence length="721" mass="79727">MSPDLPESLMRTPAAFIALLLTCVDGNSADQLDGHLPKMIYPGTKRVDVTEQHFGQTIVDPYRWLEKNGSQDPAVRSWIDAQNAVTRSYLDTLPGRDHFRKRMTELLDYDRYTVPRKRGDRYFFNVIKGNENQPSLYVREGVFGDSRVLIDPNSWSEDGADAVGIWNASDDGRLLAFGTQKEGSDWRTLRVLDVDSGQILDDVVEWARFTRIAWAPDGSGFFYSRVPKPADETTDAVVANHAVYFHRLGTEQAEDRLIYATPERPDLLHGADRVSGGRYLTISSTPGTNESSLTIIDLASGDWKPRTVVADMDSAWYVIGNDQQTLFLATTQDAGRARIVSLDLTDKNPKPKEIIAEAADGAVLDSAILAGDKLLVNYQIDVKAELRRFTLDGKPDGTVKLPGVGSARFLEGDAGQAFFVFTSYDAPIAVYRYDTTSEVVTPWAEQKVPIDLDKIHVEQRFYRSRDNTEVPMFIIRRKDVTRPAPTLLYAYGGFGLSQSPIYDPMRLAWVEQGGVLAVANIRGGGEYGQAWHRAAQLDKKQNSFDDFIAAAEFLKKAGITSPKGLAIQGESAGGMLVGAVTNQRPDLFDVALPGVGVMDMLRYDRFTGGALWTGEYGNPADEKSFRNLLRYSPYHTIRDGKDYPAILATTADADDRVVPAHTFKYVAALQAADLGRKPRLVRIETRAGHGSGMPVDKAVAQNADIFSFAAYWTGLKIVPGK</sequence>
<comment type="catalytic activity">
    <reaction evidence="1">
        <text>Hydrolysis of Pro-|-Xaa &gt;&gt; Ala-|-Xaa in oligopeptides.</text>
        <dbReference type="EC" id="3.4.21.26"/>
    </reaction>
</comment>
<evidence type="ECO:0000259" key="8">
    <source>
        <dbReference type="Pfam" id="PF02897"/>
    </source>
</evidence>
<dbReference type="EC" id="3.4.21.26" evidence="3"/>
<evidence type="ECO:0000256" key="5">
    <source>
        <dbReference type="ARBA" id="ARBA00022801"/>
    </source>
</evidence>
<dbReference type="SUPFAM" id="SSF53474">
    <property type="entry name" value="alpha/beta-Hydrolases"/>
    <property type="match status" value="1"/>
</dbReference>
<dbReference type="InterPro" id="IPR023302">
    <property type="entry name" value="Pept_S9A_N"/>
</dbReference>
<dbReference type="Pfam" id="PF00326">
    <property type="entry name" value="Peptidase_S9"/>
    <property type="match status" value="1"/>
</dbReference>
<dbReference type="AlphaFoldDB" id="A0ABD5LT73"/>
<evidence type="ECO:0000256" key="2">
    <source>
        <dbReference type="ARBA" id="ARBA00005228"/>
    </source>
</evidence>
<dbReference type="PANTHER" id="PTHR42881:SF2">
    <property type="entry name" value="PROLYL ENDOPEPTIDASE"/>
    <property type="match status" value="1"/>
</dbReference>
<dbReference type="InterPro" id="IPR001375">
    <property type="entry name" value="Peptidase_S9_cat"/>
</dbReference>
<evidence type="ECO:0000256" key="1">
    <source>
        <dbReference type="ARBA" id="ARBA00001070"/>
    </source>
</evidence>
<dbReference type="GO" id="GO:0006508">
    <property type="term" value="P:proteolysis"/>
    <property type="evidence" value="ECO:0007669"/>
    <property type="project" value="UniProtKB-KW"/>
</dbReference>
<dbReference type="RefSeq" id="WP_353574623.1">
    <property type="nucleotide sequence ID" value="NZ_JBETME010000012.1"/>
</dbReference>
<keyword evidence="6" id="KW-0720">Serine protease</keyword>
<evidence type="ECO:0000256" key="4">
    <source>
        <dbReference type="ARBA" id="ARBA00022670"/>
    </source>
</evidence>
<dbReference type="Gene3D" id="2.130.10.120">
    <property type="entry name" value="Prolyl oligopeptidase, N-terminal domain"/>
    <property type="match status" value="1"/>
</dbReference>
<keyword evidence="5" id="KW-0378">Hydrolase</keyword>
<dbReference type="GO" id="GO:0004252">
    <property type="term" value="F:serine-type endopeptidase activity"/>
    <property type="evidence" value="ECO:0007669"/>
    <property type="project" value="UniProtKB-EC"/>
</dbReference>
<evidence type="ECO:0000259" key="7">
    <source>
        <dbReference type="Pfam" id="PF00326"/>
    </source>
</evidence>
<keyword evidence="4" id="KW-0645">Protease</keyword>
<gene>
    <name evidence="9" type="ORF">ABVB70_22570</name>
</gene>
<dbReference type="InterPro" id="IPR051167">
    <property type="entry name" value="Prolyl_oligopep/macrocyclase"/>
</dbReference>
<dbReference type="Gene3D" id="3.40.50.1820">
    <property type="entry name" value="alpha/beta hydrolase"/>
    <property type="match status" value="1"/>
</dbReference>
<feature type="domain" description="Peptidase S9A N-terminal" evidence="8">
    <location>
        <begin position="45"/>
        <end position="445"/>
    </location>
</feature>
<dbReference type="PROSITE" id="PS00708">
    <property type="entry name" value="PRO_ENDOPEP_SER"/>
    <property type="match status" value="1"/>
</dbReference>
<dbReference type="FunFam" id="3.40.50.1820:FF:000005">
    <property type="entry name" value="Prolyl endopeptidase"/>
    <property type="match status" value="1"/>
</dbReference>
<comment type="similarity">
    <text evidence="2">Belongs to the peptidase S9A family.</text>
</comment>
<dbReference type="EMBL" id="JBETME010000012">
    <property type="protein sequence ID" value="MES4993107.1"/>
    <property type="molecule type" value="Genomic_DNA"/>
</dbReference>
<evidence type="ECO:0000313" key="9">
    <source>
        <dbReference type="EMBL" id="MES4993107.1"/>
    </source>
</evidence>
<dbReference type="InterPro" id="IPR029058">
    <property type="entry name" value="AB_hydrolase_fold"/>
</dbReference>
<dbReference type="PANTHER" id="PTHR42881">
    <property type="entry name" value="PROLYL ENDOPEPTIDASE"/>
    <property type="match status" value="1"/>
</dbReference>
<dbReference type="Pfam" id="PF02897">
    <property type="entry name" value="Peptidase_S9_N"/>
    <property type="match status" value="1"/>
</dbReference>
<name>A0ABD5LT73_AGRRD</name>
<protein>
    <recommendedName>
        <fullName evidence="3">prolyl oligopeptidase</fullName>
        <ecNumber evidence="3">3.4.21.26</ecNumber>
    </recommendedName>
</protein>
<dbReference type="SUPFAM" id="SSF50993">
    <property type="entry name" value="Peptidase/esterase 'gauge' domain"/>
    <property type="match status" value="1"/>
</dbReference>
<dbReference type="PRINTS" id="PR00862">
    <property type="entry name" value="PROLIGOPTASE"/>
</dbReference>
<feature type="domain" description="Peptidase S9 prolyl oligopeptidase catalytic" evidence="7">
    <location>
        <begin position="506"/>
        <end position="714"/>
    </location>
</feature>
<comment type="caution">
    <text evidence="9">The sequence shown here is derived from an EMBL/GenBank/DDBJ whole genome shotgun (WGS) entry which is preliminary data.</text>
</comment>
<evidence type="ECO:0000313" key="10">
    <source>
        <dbReference type="Proteomes" id="UP001438189"/>
    </source>
</evidence>
<evidence type="ECO:0000256" key="6">
    <source>
        <dbReference type="ARBA" id="ARBA00022825"/>
    </source>
</evidence>
<dbReference type="InterPro" id="IPR002470">
    <property type="entry name" value="Peptidase_S9A"/>
</dbReference>
<accession>A0ABD5LT73</accession>
<proteinExistence type="inferred from homology"/>
<dbReference type="InterPro" id="IPR002471">
    <property type="entry name" value="Pept_S9_AS"/>
</dbReference>